<dbReference type="SUPFAM" id="SSF52266">
    <property type="entry name" value="SGNH hydrolase"/>
    <property type="match status" value="1"/>
</dbReference>
<dbReference type="RefSeq" id="WP_034554257.1">
    <property type="nucleotide sequence ID" value="NZ_JRPC02000003.1"/>
</dbReference>
<organism evidence="1 2">
    <name type="scientific">Helicobacter apodemus</name>
    <dbReference type="NCBI Taxonomy" id="135569"/>
    <lineage>
        <taxon>Bacteria</taxon>
        <taxon>Pseudomonadati</taxon>
        <taxon>Campylobacterota</taxon>
        <taxon>Epsilonproteobacteria</taxon>
        <taxon>Campylobacterales</taxon>
        <taxon>Helicobacteraceae</taxon>
        <taxon>Helicobacter</taxon>
    </lineage>
</organism>
<evidence type="ECO:0000313" key="2">
    <source>
        <dbReference type="Proteomes" id="UP000029920"/>
    </source>
</evidence>
<protein>
    <recommendedName>
        <fullName evidence="3">SGNH/GDSL hydrolase family protein</fullName>
    </recommendedName>
</protein>
<dbReference type="AlphaFoldDB" id="A0A4U8UFZ0"/>
<reference evidence="1 2" key="1">
    <citation type="journal article" date="2014" name="Genome Announc.">
        <title>Draft genome sequences of eight enterohepatic helicobacter species isolated from both laboratory and wild rodents.</title>
        <authorList>
            <person name="Sheh A."/>
            <person name="Shen Z."/>
            <person name="Fox J.G."/>
        </authorList>
    </citation>
    <scope>NUCLEOTIDE SEQUENCE [LARGE SCALE GENOMIC DNA]</scope>
    <source>
        <strain evidence="1 2">MIT-03-7007</strain>
    </source>
</reference>
<gene>
    <name evidence="1" type="ORF">LS72_001890</name>
</gene>
<dbReference type="EMBL" id="JRPC02000003">
    <property type="protein sequence ID" value="TLE16855.1"/>
    <property type="molecule type" value="Genomic_DNA"/>
</dbReference>
<proteinExistence type="predicted"/>
<name>A0A4U8UFZ0_9HELI</name>
<comment type="caution">
    <text evidence="1">The sequence shown here is derived from an EMBL/GenBank/DDBJ whole genome shotgun (WGS) entry which is preliminary data.</text>
</comment>
<dbReference type="Proteomes" id="UP000029920">
    <property type="component" value="Unassembled WGS sequence"/>
</dbReference>
<accession>A0A4U8UFZ0</accession>
<evidence type="ECO:0000313" key="1">
    <source>
        <dbReference type="EMBL" id="TLE16855.1"/>
    </source>
</evidence>
<evidence type="ECO:0008006" key="3">
    <source>
        <dbReference type="Google" id="ProtNLM"/>
    </source>
</evidence>
<keyword evidence="2" id="KW-1185">Reference proteome</keyword>
<sequence>MQKSFQRYKAINTQCKDLSIFAKIFKYGTRNSNLIYYQGITLPINLAAEDKNFFFRNPVDFKGLKQRKKPILALFGPSTIQENYLNDSDTLAFKLQKLENKHKNPKIVLNFGFSGFTLYEQFLLYTSLIYPLKPEIVVAVFFGVDILVGRISCGMLLEQHSIFYNGLLEKDYRDITQSVVPMRYQFLKAGENPPLNDNEVLLQALQMRLSQFNAMVRSYGGRFYPILNPLLPCKKEWSKEERENHLNTLNNFTNIGEDTDIKRNMEAFKAIPRDFNLYDGNEALRDCKETLSSDFIHLTPPKGMKNSHNILLIS</sequence>